<organism evidence="1">
    <name type="scientific">uncultured organism</name>
    <dbReference type="NCBI Taxonomy" id="155900"/>
    <lineage>
        <taxon>unclassified sequences</taxon>
        <taxon>environmental samples</taxon>
    </lineage>
</organism>
<protein>
    <submittedName>
        <fullName evidence="1">Uncharacterized protein</fullName>
    </submittedName>
</protein>
<reference evidence="1" key="1">
    <citation type="submission" date="2019-06" db="EMBL/GenBank/DDBJ databases">
        <authorList>
            <person name="Murdoch R.W."/>
            <person name="Fathepure B."/>
        </authorList>
    </citation>
    <scope>NUCLEOTIDE SEQUENCE</scope>
</reference>
<proteinExistence type="predicted"/>
<evidence type="ECO:0000313" key="1">
    <source>
        <dbReference type="EMBL" id="QEA07839.1"/>
    </source>
</evidence>
<dbReference type="EMBL" id="MN079402">
    <property type="protein sequence ID" value="QEA07839.1"/>
    <property type="molecule type" value="Genomic_DNA"/>
</dbReference>
<name>A0A5B8RFK8_9ZZZZ</name>
<accession>A0A5B8RFK8</accession>
<dbReference type="AlphaFoldDB" id="A0A5B8RFK8"/>
<gene>
    <name evidence="1" type="ORF">KBTEX_04204</name>
</gene>
<sequence length="71" mass="7371">MTRVAPVMGPVRLTGLTWGEGGAELAVQTAELAGVDALERRLADAGLTVEVRNVTREADGVSGRLHVETGS</sequence>